<dbReference type="EMBL" id="BRXS01000008">
    <property type="protein sequence ID" value="GLC28144.1"/>
    <property type="molecule type" value="Genomic_DNA"/>
</dbReference>
<dbReference type="GO" id="GO:0006508">
    <property type="term" value="P:proteolysis"/>
    <property type="evidence" value="ECO:0007669"/>
    <property type="project" value="UniProtKB-KW"/>
</dbReference>
<evidence type="ECO:0000256" key="2">
    <source>
        <dbReference type="ARBA" id="ARBA00022723"/>
    </source>
</evidence>
<comment type="similarity">
    <text evidence="6">Belongs to the peptidase M48 family.</text>
</comment>
<dbReference type="Pfam" id="PF01435">
    <property type="entry name" value="Peptidase_M48"/>
    <property type="match status" value="1"/>
</dbReference>
<feature type="compositionally biased region" description="Pro residues" evidence="7">
    <location>
        <begin position="1"/>
        <end position="14"/>
    </location>
</feature>
<name>A0AA37Q7R5_9BACT</name>
<keyword evidence="8" id="KW-1133">Transmembrane helix</keyword>
<keyword evidence="4 6" id="KW-0862">Zinc</keyword>
<protein>
    <recommendedName>
        <fullName evidence="9">Peptidase M48 domain-containing protein</fullName>
    </recommendedName>
</protein>
<keyword evidence="5 6" id="KW-0482">Metalloprotease</keyword>
<evidence type="ECO:0000313" key="11">
    <source>
        <dbReference type="Proteomes" id="UP001161325"/>
    </source>
</evidence>
<gene>
    <name evidence="10" type="ORF">rosag_46570</name>
</gene>
<dbReference type="AlphaFoldDB" id="A0AA37Q7R5"/>
<dbReference type="RefSeq" id="WP_284352568.1">
    <property type="nucleotide sequence ID" value="NZ_BRXS01000008.1"/>
</dbReference>
<evidence type="ECO:0000256" key="1">
    <source>
        <dbReference type="ARBA" id="ARBA00022670"/>
    </source>
</evidence>
<dbReference type="GO" id="GO:0046872">
    <property type="term" value="F:metal ion binding"/>
    <property type="evidence" value="ECO:0007669"/>
    <property type="project" value="UniProtKB-KW"/>
</dbReference>
<evidence type="ECO:0000256" key="5">
    <source>
        <dbReference type="ARBA" id="ARBA00023049"/>
    </source>
</evidence>
<keyword evidence="2" id="KW-0479">Metal-binding</keyword>
<feature type="transmembrane region" description="Helical" evidence="8">
    <location>
        <begin position="38"/>
        <end position="60"/>
    </location>
</feature>
<evidence type="ECO:0000256" key="8">
    <source>
        <dbReference type="SAM" id="Phobius"/>
    </source>
</evidence>
<keyword evidence="11" id="KW-1185">Reference proteome</keyword>
<evidence type="ECO:0000256" key="3">
    <source>
        <dbReference type="ARBA" id="ARBA00022801"/>
    </source>
</evidence>
<dbReference type="PANTHER" id="PTHR34978:SF3">
    <property type="entry name" value="SLR0241 PROTEIN"/>
    <property type="match status" value="1"/>
</dbReference>
<keyword evidence="3 6" id="KW-0378">Hydrolase</keyword>
<evidence type="ECO:0000256" key="7">
    <source>
        <dbReference type="SAM" id="MobiDB-lite"/>
    </source>
</evidence>
<accession>A0AA37Q7R5</accession>
<reference evidence="10" key="1">
    <citation type="submission" date="2022-08" db="EMBL/GenBank/DDBJ databases">
        <title>Draft genome sequencing of Roseisolibacter agri AW1220.</title>
        <authorList>
            <person name="Tobiishi Y."/>
            <person name="Tonouchi A."/>
        </authorList>
    </citation>
    <scope>NUCLEOTIDE SEQUENCE</scope>
    <source>
        <strain evidence="10">AW1220</strain>
    </source>
</reference>
<feature type="region of interest" description="Disordered" evidence="7">
    <location>
        <begin position="1"/>
        <end position="27"/>
    </location>
</feature>
<keyword evidence="8" id="KW-0812">Transmembrane</keyword>
<proteinExistence type="inferred from homology"/>
<sequence>MKPPRRSPAPPPAAAPGASAPSYLRASTRARENRQRRVLLLGMATAVLLALAPVVGRHVIGAAHQPLTGIDHIGALCLVALHVLLTPVHEALHVLLAGGFAYAVWDRARAWRRARRALTPLDGVVPARGDAFWEAAARGGLDPARLRVVAGLPSPAFTAGWLSPVVYVARELVEDGPRRLPPEELAAVIAHERAHVVRRDPLRFSLLRATAKTLFWIPGLRGLADDVADEAEIRADDAAAAVVGPLTLASALVALAAWRPPAAAFGEPMPDYTVGFAHPVRSMPTGVSRAGVPFVRHDLLDRRVRRLAGEDTTPASRVTRRSLASAAAALVVVWTSGLVDVHELPHDTAASGAVAVAHAAHCHHLRTSAISHLFCRLGATGGWITPGGSDCPHRARPGAPPPIGGA</sequence>
<comment type="cofactor">
    <cofactor evidence="6">
        <name>Zn(2+)</name>
        <dbReference type="ChEBI" id="CHEBI:29105"/>
    </cofactor>
    <text evidence="6">Binds 1 zinc ion per subunit.</text>
</comment>
<dbReference type="InterPro" id="IPR052173">
    <property type="entry name" value="Beta-lactam_resp_regulator"/>
</dbReference>
<evidence type="ECO:0000256" key="4">
    <source>
        <dbReference type="ARBA" id="ARBA00022833"/>
    </source>
</evidence>
<feature type="domain" description="Peptidase M48" evidence="9">
    <location>
        <begin position="154"/>
        <end position="215"/>
    </location>
</feature>
<keyword evidence="1 6" id="KW-0645">Protease</keyword>
<evidence type="ECO:0000256" key="6">
    <source>
        <dbReference type="RuleBase" id="RU003983"/>
    </source>
</evidence>
<feature type="region of interest" description="Disordered" evidence="7">
    <location>
        <begin position="387"/>
        <end position="406"/>
    </location>
</feature>
<evidence type="ECO:0000259" key="9">
    <source>
        <dbReference type="Pfam" id="PF01435"/>
    </source>
</evidence>
<comment type="caution">
    <text evidence="10">The sequence shown here is derived from an EMBL/GenBank/DDBJ whole genome shotgun (WGS) entry which is preliminary data.</text>
</comment>
<dbReference type="PANTHER" id="PTHR34978">
    <property type="entry name" value="POSSIBLE SENSOR-TRANSDUCER PROTEIN BLAR"/>
    <property type="match status" value="1"/>
</dbReference>
<keyword evidence="8" id="KW-0472">Membrane</keyword>
<dbReference type="InterPro" id="IPR001915">
    <property type="entry name" value="Peptidase_M48"/>
</dbReference>
<evidence type="ECO:0000313" key="10">
    <source>
        <dbReference type="EMBL" id="GLC28144.1"/>
    </source>
</evidence>
<organism evidence="10 11">
    <name type="scientific">Roseisolibacter agri</name>
    <dbReference type="NCBI Taxonomy" id="2014610"/>
    <lineage>
        <taxon>Bacteria</taxon>
        <taxon>Pseudomonadati</taxon>
        <taxon>Gemmatimonadota</taxon>
        <taxon>Gemmatimonadia</taxon>
        <taxon>Gemmatimonadales</taxon>
        <taxon>Gemmatimonadaceae</taxon>
        <taxon>Roseisolibacter</taxon>
    </lineage>
</organism>
<dbReference type="Proteomes" id="UP001161325">
    <property type="component" value="Unassembled WGS sequence"/>
</dbReference>
<dbReference type="GO" id="GO:0004222">
    <property type="term" value="F:metalloendopeptidase activity"/>
    <property type="evidence" value="ECO:0007669"/>
    <property type="project" value="InterPro"/>
</dbReference>
<dbReference type="Gene3D" id="3.30.2010.10">
    <property type="entry name" value="Metalloproteases ('zincins'), catalytic domain"/>
    <property type="match status" value="1"/>
</dbReference>
<feature type="transmembrane region" description="Helical" evidence="8">
    <location>
        <begin position="72"/>
        <end position="105"/>
    </location>
</feature>